<comment type="subcellular location">
    <subcellularLocation>
        <location evidence="1">Membrane</location>
        <topology evidence="1">Single-pass type I membrane protein</topology>
    </subcellularLocation>
</comment>
<feature type="domain" description="Ig-like" evidence="8">
    <location>
        <begin position="93"/>
        <end position="181"/>
    </location>
</feature>
<dbReference type="InterPro" id="IPR007110">
    <property type="entry name" value="Ig-like_dom"/>
</dbReference>
<dbReference type="GO" id="GO:0098609">
    <property type="term" value="P:cell-cell adhesion"/>
    <property type="evidence" value="ECO:0007669"/>
    <property type="project" value="TreeGrafter"/>
</dbReference>
<protein>
    <recommendedName>
        <fullName evidence="8">Ig-like domain-containing protein</fullName>
    </recommendedName>
</protein>
<accession>A0A2T7P2B5</accession>
<dbReference type="InterPro" id="IPR036179">
    <property type="entry name" value="Ig-like_dom_sf"/>
</dbReference>
<keyword evidence="7" id="KW-1133">Transmembrane helix</keyword>
<dbReference type="Gene3D" id="2.60.40.10">
    <property type="entry name" value="Immunoglobulins"/>
    <property type="match status" value="1"/>
</dbReference>
<dbReference type="SUPFAM" id="SSF48726">
    <property type="entry name" value="Immunoglobulin"/>
    <property type="match status" value="1"/>
</dbReference>
<keyword evidence="7" id="KW-0812">Transmembrane</keyword>
<evidence type="ECO:0000256" key="6">
    <source>
        <dbReference type="SAM" id="MobiDB-lite"/>
    </source>
</evidence>
<dbReference type="PROSITE" id="PS50835">
    <property type="entry name" value="IG_LIKE"/>
    <property type="match status" value="1"/>
</dbReference>
<evidence type="ECO:0000256" key="5">
    <source>
        <dbReference type="ARBA" id="ARBA00023319"/>
    </source>
</evidence>
<keyword evidence="2 7" id="KW-0472">Membrane</keyword>
<keyword evidence="5" id="KW-0393">Immunoglobulin domain</keyword>
<feature type="compositionally biased region" description="Polar residues" evidence="6">
    <location>
        <begin position="277"/>
        <end position="288"/>
    </location>
</feature>
<feature type="transmembrane region" description="Helical" evidence="7">
    <location>
        <begin position="307"/>
        <end position="328"/>
    </location>
</feature>
<dbReference type="InterPro" id="IPR013783">
    <property type="entry name" value="Ig-like_fold"/>
</dbReference>
<proteinExistence type="predicted"/>
<sequence length="484" mass="53134">MLENRENEGLRLTFPDISGDVITAAENSEIRIRFGVADLDGVTDPFFIGLDIRADTVVFTRTVSRGDDKATLIWKLEQHGVEKRLRLNVTYPPTITSLTFDNDSNQTKTIPSGGKLQLSCSWSNGNPPTAVRLLNNKGQLLTENNNSNNTSLTYELNPVTCNLTGVFTCQTAGAEVNRSVTVLVQCPPVFSATEDVKESFTAGEPVTLSFHVVSHTSDITQCRLRQLSSDMHSAHDVYRLNTTFTCSLTGQPPDLKLSVVMFNVSDSEEGEWHLELSNDSGNTSTRFSLHTEKKPGDESSSSADKVYIMWAVGCFLLLCVAIIVVFLLRRAKHKAETVFGELTVIFTFEVKEERFCSAVKSSLGLLPEATTMICPRIKNKQIHNVDSNKKKPLKPVLSEDMIINEVYESAGDYPMSYTTLGNESTELSGNSEGEYVYAHTAKIVTWKEQNPSNTAAGDTECAYMSVDVPGAVGKEAKGGDDHAS</sequence>
<feature type="region of interest" description="Disordered" evidence="6">
    <location>
        <begin position="274"/>
        <end position="300"/>
    </location>
</feature>
<keyword evidence="3" id="KW-1015">Disulfide bond</keyword>
<dbReference type="GO" id="GO:0050839">
    <property type="term" value="F:cell adhesion molecule binding"/>
    <property type="evidence" value="ECO:0007669"/>
    <property type="project" value="TreeGrafter"/>
</dbReference>
<dbReference type="GO" id="GO:0005886">
    <property type="term" value="C:plasma membrane"/>
    <property type="evidence" value="ECO:0007669"/>
    <property type="project" value="TreeGrafter"/>
</dbReference>
<dbReference type="Pfam" id="PF00047">
    <property type="entry name" value="ig"/>
    <property type="match status" value="1"/>
</dbReference>
<dbReference type="PANTHER" id="PTHR11640">
    <property type="entry name" value="NEPHRIN"/>
    <property type="match status" value="1"/>
</dbReference>
<name>A0A2T7P2B5_POMCA</name>
<dbReference type="GO" id="GO:0005911">
    <property type="term" value="C:cell-cell junction"/>
    <property type="evidence" value="ECO:0007669"/>
    <property type="project" value="TreeGrafter"/>
</dbReference>
<dbReference type="AlphaFoldDB" id="A0A2T7P2B5"/>
<organism evidence="9 10">
    <name type="scientific">Pomacea canaliculata</name>
    <name type="common">Golden apple snail</name>
    <dbReference type="NCBI Taxonomy" id="400727"/>
    <lineage>
        <taxon>Eukaryota</taxon>
        <taxon>Metazoa</taxon>
        <taxon>Spiralia</taxon>
        <taxon>Lophotrochozoa</taxon>
        <taxon>Mollusca</taxon>
        <taxon>Gastropoda</taxon>
        <taxon>Caenogastropoda</taxon>
        <taxon>Architaenioglossa</taxon>
        <taxon>Ampullarioidea</taxon>
        <taxon>Ampullariidae</taxon>
        <taxon>Pomacea</taxon>
    </lineage>
</organism>
<evidence type="ECO:0000313" key="9">
    <source>
        <dbReference type="EMBL" id="PVD27559.1"/>
    </source>
</evidence>
<dbReference type="Proteomes" id="UP000245119">
    <property type="component" value="Linkage Group LG7"/>
</dbReference>
<evidence type="ECO:0000256" key="7">
    <source>
        <dbReference type="SAM" id="Phobius"/>
    </source>
</evidence>
<gene>
    <name evidence="9" type="ORF">C0Q70_12721</name>
</gene>
<evidence type="ECO:0000256" key="3">
    <source>
        <dbReference type="ARBA" id="ARBA00023157"/>
    </source>
</evidence>
<evidence type="ECO:0000256" key="4">
    <source>
        <dbReference type="ARBA" id="ARBA00023180"/>
    </source>
</evidence>
<keyword evidence="4" id="KW-0325">Glycoprotein</keyword>
<dbReference type="InterPro" id="IPR051275">
    <property type="entry name" value="Cell_adhesion_signaling"/>
</dbReference>
<evidence type="ECO:0000256" key="1">
    <source>
        <dbReference type="ARBA" id="ARBA00004479"/>
    </source>
</evidence>
<evidence type="ECO:0000259" key="8">
    <source>
        <dbReference type="PROSITE" id="PS50835"/>
    </source>
</evidence>
<reference evidence="9 10" key="1">
    <citation type="submission" date="2018-04" db="EMBL/GenBank/DDBJ databases">
        <title>The genome of golden apple snail Pomacea canaliculata provides insight into stress tolerance and invasive adaptation.</title>
        <authorList>
            <person name="Liu C."/>
            <person name="Liu B."/>
            <person name="Ren Y."/>
            <person name="Zhang Y."/>
            <person name="Wang H."/>
            <person name="Li S."/>
            <person name="Jiang F."/>
            <person name="Yin L."/>
            <person name="Zhang G."/>
            <person name="Qian W."/>
            <person name="Fan W."/>
        </authorList>
    </citation>
    <scope>NUCLEOTIDE SEQUENCE [LARGE SCALE GENOMIC DNA]</scope>
    <source>
        <strain evidence="9">SZHN2017</strain>
        <tissue evidence="9">Muscle</tissue>
    </source>
</reference>
<dbReference type="InterPro" id="IPR013151">
    <property type="entry name" value="Immunoglobulin_dom"/>
</dbReference>
<dbReference type="PANTHER" id="PTHR11640:SF31">
    <property type="entry name" value="IRREGULAR CHIASM C-ROUGHEST PROTEIN-RELATED"/>
    <property type="match status" value="1"/>
</dbReference>
<evidence type="ECO:0000256" key="2">
    <source>
        <dbReference type="ARBA" id="ARBA00023136"/>
    </source>
</evidence>
<dbReference type="EMBL" id="PZQS01000007">
    <property type="protein sequence ID" value="PVD27559.1"/>
    <property type="molecule type" value="Genomic_DNA"/>
</dbReference>
<evidence type="ECO:0000313" key="10">
    <source>
        <dbReference type="Proteomes" id="UP000245119"/>
    </source>
</evidence>
<comment type="caution">
    <text evidence="9">The sequence shown here is derived from an EMBL/GenBank/DDBJ whole genome shotgun (WGS) entry which is preliminary data.</text>
</comment>
<keyword evidence="10" id="KW-1185">Reference proteome</keyword>